<dbReference type="Gene3D" id="3.60.21.10">
    <property type="match status" value="1"/>
</dbReference>
<reference evidence="6" key="2">
    <citation type="journal article" date="2021" name="PeerJ">
        <title>Extensive microbial diversity within the chicken gut microbiome revealed by metagenomics and culture.</title>
        <authorList>
            <person name="Gilroy R."/>
            <person name="Ravi A."/>
            <person name="Getino M."/>
            <person name="Pursley I."/>
            <person name="Horton D.L."/>
            <person name="Alikhan N.F."/>
            <person name="Baker D."/>
            <person name="Gharbi K."/>
            <person name="Hall N."/>
            <person name="Watson M."/>
            <person name="Adriaenssens E.M."/>
            <person name="Foster-Nyarko E."/>
            <person name="Jarju S."/>
            <person name="Secka A."/>
            <person name="Antonio M."/>
            <person name="Oren A."/>
            <person name="Chaudhuri R.R."/>
            <person name="La Ragione R."/>
            <person name="Hildebrand F."/>
            <person name="Pallen M.J."/>
        </authorList>
    </citation>
    <scope>NUCLEOTIDE SEQUENCE</scope>
    <source>
        <strain evidence="6">ChiGjej1B1-1684</strain>
    </source>
</reference>
<comment type="cofactor">
    <cofactor evidence="4">
        <name>a divalent metal cation</name>
        <dbReference type="ChEBI" id="CHEBI:60240"/>
    </cofactor>
</comment>
<dbReference type="InterPro" id="IPR020935">
    <property type="entry name" value="PdiEstase_YfcE_CS"/>
</dbReference>
<dbReference type="SUPFAM" id="SSF56300">
    <property type="entry name" value="Metallo-dependent phosphatases"/>
    <property type="match status" value="1"/>
</dbReference>
<evidence type="ECO:0000256" key="3">
    <source>
        <dbReference type="ARBA" id="ARBA00022801"/>
    </source>
</evidence>
<comment type="caution">
    <text evidence="6">The sequence shown here is derived from an EMBL/GenBank/DDBJ whole genome shotgun (WGS) entry which is preliminary data.</text>
</comment>
<keyword evidence="2 4" id="KW-0479">Metal-binding</keyword>
<proteinExistence type="inferred from homology"/>
<evidence type="ECO:0000256" key="1">
    <source>
        <dbReference type="ARBA" id="ARBA00008950"/>
    </source>
</evidence>
<keyword evidence="3" id="KW-0378">Hydrolase</keyword>
<comment type="similarity">
    <text evidence="1 4">Belongs to the metallophosphoesterase superfamily. YfcE family.</text>
</comment>
<dbReference type="CDD" id="cd00841">
    <property type="entry name" value="MPP_YfcE"/>
    <property type="match status" value="1"/>
</dbReference>
<dbReference type="GO" id="GO:0016787">
    <property type="term" value="F:hydrolase activity"/>
    <property type="evidence" value="ECO:0007669"/>
    <property type="project" value="UniProtKB-UniRule"/>
</dbReference>
<name>A0A9D1S892_9FIRM</name>
<dbReference type="InterPro" id="IPR000979">
    <property type="entry name" value="Phosphodiesterase_MJ0936/Vps29"/>
</dbReference>
<sequence length="161" mass="18020">MRILVVSDTHGDFRTLRKVVDAHQEADIIVHCGDGVRDIDRIQDIYPEKKIINVRGNCDLGENQVSLIEIFMVQGKKIMVTHGHLFEVKYGLNRIIYEAKETNCDVVLFGHTHNAVADYDEGLFILNPGSCNGYNASFGYVDITKDGIVTNILKASTCDSF</sequence>
<evidence type="ECO:0000313" key="7">
    <source>
        <dbReference type="Proteomes" id="UP000824118"/>
    </source>
</evidence>
<dbReference type="InterPro" id="IPR024654">
    <property type="entry name" value="Calcineurin-like_PHP_lpxH"/>
</dbReference>
<reference evidence="6" key="1">
    <citation type="submission" date="2020-10" db="EMBL/GenBank/DDBJ databases">
        <authorList>
            <person name="Gilroy R."/>
        </authorList>
    </citation>
    <scope>NUCLEOTIDE SEQUENCE</scope>
    <source>
        <strain evidence="6">ChiGjej1B1-1684</strain>
    </source>
</reference>
<dbReference type="GO" id="GO:0046872">
    <property type="term" value="F:metal ion binding"/>
    <property type="evidence" value="ECO:0007669"/>
    <property type="project" value="UniProtKB-KW"/>
</dbReference>
<dbReference type="PANTHER" id="PTHR11124">
    <property type="entry name" value="VACUOLAR SORTING PROTEIN VPS29"/>
    <property type="match status" value="1"/>
</dbReference>
<dbReference type="AlphaFoldDB" id="A0A9D1S892"/>
<feature type="domain" description="Calcineurin-like phosphoesterase" evidence="5">
    <location>
        <begin position="1"/>
        <end position="135"/>
    </location>
</feature>
<gene>
    <name evidence="6" type="ORF">IAD22_05965</name>
</gene>
<dbReference type="Proteomes" id="UP000824118">
    <property type="component" value="Unassembled WGS sequence"/>
</dbReference>
<accession>A0A9D1S892</accession>
<dbReference type="InterPro" id="IPR041802">
    <property type="entry name" value="MPP_YfcE"/>
</dbReference>
<evidence type="ECO:0000313" key="6">
    <source>
        <dbReference type="EMBL" id="HIU50540.1"/>
    </source>
</evidence>
<dbReference type="EMBL" id="DVNG01000088">
    <property type="protein sequence ID" value="HIU50540.1"/>
    <property type="molecule type" value="Genomic_DNA"/>
</dbReference>
<dbReference type="InterPro" id="IPR029052">
    <property type="entry name" value="Metallo-depent_PP-like"/>
</dbReference>
<evidence type="ECO:0000256" key="2">
    <source>
        <dbReference type="ARBA" id="ARBA00022723"/>
    </source>
</evidence>
<evidence type="ECO:0000259" key="5">
    <source>
        <dbReference type="Pfam" id="PF12850"/>
    </source>
</evidence>
<evidence type="ECO:0000256" key="4">
    <source>
        <dbReference type="RuleBase" id="RU362039"/>
    </source>
</evidence>
<dbReference type="NCBIfam" id="TIGR00040">
    <property type="entry name" value="yfcE"/>
    <property type="match status" value="1"/>
</dbReference>
<organism evidence="6 7">
    <name type="scientific">Candidatus Limousia pullorum</name>
    <dbReference type="NCBI Taxonomy" id="2840860"/>
    <lineage>
        <taxon>Bacteria</taxon>
        <taxon>Bacillati</taxon>
        <taxon>Bacillota</taxon>
        <taxon>Clostridia</taxon>
        <taxon>Eubacteriales</taxon>
        <taxon>Oscillospiraceae</taxon>
        <taxon>Oscillospiraceae incertae sedis</taxon>
        <taxon>Candidatus Limousia</taxon>
    </lineage>
</organism>
<dbReference type="Pfam" id="PF12850">
    <property type="entry name" value="Metallophos_2"/>
    <property type="match status" value="1"/>
</dbReference>
<dbReference type="EC" id="3.1.4.-" evidence="4"/>
<protein>
    <recommendedName>
        <fullName evidence="4">Phosphoesterase</fullName>
        <ecNumber evidence="4">3.1.4.-</ecNumber>
    </recommendedName>
</protein>
<dbReference type="PROSITE" id="PS01269">
    <property type="entry name" value="UPF0025"/>
    <property type="match status" value="1"/>
</dbReference>